<dbReference type="AlphaFoldDB" id="A0A0G1DKS6"/>
<proteinExistence type="predicted"/>
<evidence type="ECO:0000313" key="1">
    <source>
        <dbReference type="EMBL" id="KKS98254.1"/>
    </source>
</evidence>
<dbReference type="EMBL" id="LCFP01000003">
    <property type="protein sequence ID" value="KKS98254.1"/>
    <property type="molecule type" value="Genomic_DNA"/>
</dbReference>
<evidence type="ECO:0000313" key="2">
    <source>
        <dbReference type="Proteomes" id="UP000034894"/>
    </source>
</evidence>
<dbReference type="Proteomes" id="UP000034894">
    <property type="component" value="Unassembled WGS sequence"/>
</dbReference>
<reference evidence="1 2" key="1">
    <citation type="journal article" date="2015" name="Nature">
        <title>rRNA introns, odd ribosomes, and small enigmatic genomes across a large radiation of phyla.</title>
        <authorList>
            <person name="Brown C.T."/>
            <person name="Hug L.A."/>
            <person name="Thomas B.C."/>
            <person name="Sharon I."/>
            <person name="Castelle C.J."/>
            <person name="Singh A."/>
            <person name="Wilkins M.J."/>
            <person name="Williams K.H."/>
            <person name="Banfield J.F."/>
        </authorList>
    </citation>
    <scope>NUCLEOTIDE SEQUENCE [LARGE SCALE GENOMIC DNA]</scope>
</reference>
<protein>
    <submittedName>
        <fullName evidence="1">Uncharacterized protein</fullName>
    </submittedName>
</protein>
<sequence>MTLPRPKKRRLINKTKFIRLAKKVNESFKEEYEYLWKKNLEYGDKIPPHSPSFS</sequence>
<name>A0A0G1DKS6_9BACT</name>
<organism evidence="1 2">
    <name type="scientific">Candidatus Gottesmanbacteria bacterium GW2011_GWA2_43_14</name>
    <dbReference type="NCBI Taxonomy" id="1618443"/>
    <lineage>
        <taxon>Bacteria</taxon>
        <taxon>Candidatus Gottesmaniibacteriota</taxon>
    </lineage>
</organism>
<accession>A0A0G1DKS6</accession>
<comment type="caution">
    <text evidence="1">The sequence shown here is derived from an EMBL/GenBank/DDBJ whole genome shotgun (WGS) entry which is preliminary data.</text>
</comment>
<dbReference type="STRING" id="1618443.UV73_C0003G0196"/>
<gene>
    <name evidence="1" type="ORF">UV73_C0003G0196</name>
</gene>